<reference evidence="2 3" key="1">
    <citation type="submission" date="2024-07" db="EMBL/GenBank/DDBJ databases">
        <title>Section-level genome sequencing and comparative genomics of Aspergillus sections Usti and Cavernicolus.</title>
        <authorList>
            <consortium name="Lawrence Berkeley National Laboratory"/>
            <person name="Nybo J.L."/>
            <person name="Vesth T.C."/>
            <person name="Theobald S."/>
            <person name="Frisvad J.C."/>
            <person name="Larsen T.O."/>
            <person name="Kjaerboelling I."/>
            <person name="Rothschild-Mancinelli K."/>
            <person name="Lyhne E.K."/>
            <person name="Kogle M.E."/>
            <person name="Barry K."/>
            <person name="Clum A."/>
            <person name="Na H."/>
            <person name="Ledsgaard L."/>
            <person name="Lin J."/>
            <person name="Lipzen A."/>
            <person name="Kuo A."/>
            <person name="Riley R."/>
            <person name="Mondo S."/>
            <person name="Labutti K."/>
            <person name="Haridas S."/>
            <person name="Pangalinan J."/>
            <person name="Salamov A.A."/>
            <person name="Simmons B.A."/>
            <person name="Magnuson J.K."/>
            <person name="Chen J."/>
            <person name="Drula E."/>
            <person name="Henrissat B."/>
            <person name="Wiebenga A."/>
            <person name="Lubbers R.J."/>
            <person name="Gomes A.C."/>
            <person name="Makela M.R."/>
            <person name="Stajich J."/>
            <person name="Grigoriev I.V."/>
            <person name="Mortensen U.H."/>
            <person name="De Vries R.P."/>
            <person name="Baker S.E."/>
            <person name="Andersen M.R."/>
        </authorList>
    </citation>
    <scope>NUCLEOTIDE SEQUENCE [LARGE SCALE GENOMIC DNA]</scope>
    <source>
        <strain evidence="2 3">CBS 209.92</strain>
    </source>
</reference>
<keyword evidence="3" id="KW-1185">Reference proteome</keyword>
<gene>
    <name evidence="2" type="ORF">BJX66DRAFT_298940</name>
</gene>
<protein>
    <submittedName>
        <fullName evidence="2">Uncharacterized protein</fullName>
    </submittedName>
</protein>
<dbReference type="Proteomes" id="UP001610563">
    <property type="component" value="Unassembled WGS sequence"/>
</dbReference>
<name>A0ABR4GD12_9EURO</name>
<comment type="caution">
    <text evidence="2">The sequence shown here is derived from an EMBL/GenBank/DDBJ whole genome shotgun (WGS) entry which is preliminary data.</text>
</comment>
<organism evidence="2 3">
    <name type="scientific">Aspergillus keveii</name>
    <dbReference type="NCBI Taxonomy" id="714993"/>
    <lineage>
        <taxon>Eukaryota</taxon>
        <taxon>Fungi</taxon>
        <taxon>Dikarya</taxon>
        <taxon>Ascomycota</taxon>
        <taxon>Pezizomycotina</taxon>
        <taxon>Eurotiomycetes</taxon>
        <taxon>Eurotiomycetidae</taxon>
        <taxon>Eurotiales</taxon>
        <taxon>Aspergillaceae</taxon>
        <taxon>Aspergillus</taxon>
        <taxon>Aspergillus subgen. Nidulantes</taxon>
    </lineage>
</organism>
<evidence type="ECO:0000313" key="3">
    <source>
        <dbReference type="Proteomes" id="UP001610563"/>
    </source>
</evidence>
<proteinExistence type="predicted"/>
<dbReference type="EMBL" id="JBFTWV010000023">
    <property type="protein sequence ID" value="KAL2796897.1"/>
    <property type="molecule type" value="Genomic_DNA"/>
</dbReference>
<accession>A0ABR4GD12</accession>
<evidence type="ECO:0000313" key="2">
    <source>
        <dbReference type="EMBL" id="KAL2796897.1"/>
    </source>
</evidence>
<feature type="region of interest" description="Disordered" evidence="1">
    <location>
        <begin position="23"/>
        <end position="58"/>
    </location>
</feature>
<sequence length="88" mass="10365">MRWNTSYGKYCSSPKLTVLLYDSQSKGGHSLPSRPRNETRLKPRLKQPPSKQRKRPLLRRQTLPLMLQTQRTTQKCKAICQKAIRMIR</sequence>
<evidence type="ECO:0000256" key="1">
    <source>
        <dbReference type="SAM" id="MobiDB-lite"/>
    </source>
</evidence>